<reference evidence="7 8" key="1">
    <citation type="submission" date="2013-11" db="EMBL/GenBank/DDBJ databases">
        <title>Genome sequencing of Stegodyphus mimosarum.</title>
        <authorList>
            <person name="Bechsgaard J."/>
        </authorList>
    </citation>
    <scope>NUCLEOTIDE SEQUENCE [LARGE SCALE GENOMIC DNA]</scope>
</reference>
<dbReference type="GO" id="GO:0016671">
    <property type="term" value="F:oxidoreductase activity, acting on a sulfur group of donors, disulfide as acceptor"/>
    <property type="evidence" value="ECO:0007669"/>
    <property type="project" value="InterPro"/>
</dbReference>
<feature type="signal peptide" evidence="6">
    <location>
        <begin position="1"/>
        <end position="21"/>
    </location>
</feature>
<dbReference type="PANTHER" id="PTHR13234">
    <property type="entry name" value="GAMMA-INTERFERON INDUCIBLE LYSOSOMAL THIOL REDUCTASE GILT"/>
    <property type="match status" value="1"/>
</dbReference>
<dbReference type="Gene3D" id="3.40.30.10">
    <property type="entry name" value="Glutaredoxin"/>
    <property type="match status" value="1"/>
</dbReference>
<dbReference type="GO" id="GO:0005576">
    <property type="term" value="C:extracellular region"/>
    <property type="evidence" value="ECO:0007669"/>
    <property type="project" value="UniProtKB-SubCell"/>
</dbReference>
<evidence type="ECO:0000313" key="7">
    <source>
        <dbReference type="EMBL" id="KFM58934.1"/>
    </source>
</evidence>
<dbReference type="STRING" id="407821.A0A087T1E5"/>
<keyword evidence="4 6" id="KW-0732">Signal</keyword>
<dbReference type="InterPro" id="IPR004911">
    <property type="entry name" value="Interferon-induced_GILT"/>
</dbReference>
<sequence>MFSLFLSCLAIASACLQVVSAQYNSGFHRRYYIYRRPASNYPPNADLRNYFASASDVQQTAVASPAQSDSRSSTSPEKVQLDIYYETDCPDSMRFVTRQLYPLYREMESILDIRLIPYGKAREYYNTETKKYDFMCHHGPSECYGNTVQSCVISLYPEKKDQMNFIDCMENYPRPSQSAAKCARRMSLDWNKIEKCASGDEGNRLLHENAQLTENLNPRLYFVPWIVVNKVYSDSNQRMSLRNLKSVVCNAYKGDHEKCPKSF</sequence>
<dbReference type="OMA" id="YIEAQCP"/>
<organism evidence="7 8">
    <name type="scientific">Stegodyphus mimosarum</name>
    <name type="common">African social velvet spider</name>
    <dbReference type="NCBI Taxonomy" id="407821"/>
    <lineage>
        <taxon>Eukaryota</taxon>
        <taxon>Metazoa</taxon>
        <taxon>Ecdysozoa</taxon>
        <taxon>Arthropoda</taxon>
        <taxon>Chelicerata</taxon>
        <taxon>Arachnida</taxon>
        <taxon>Araneae</taxon>
        <taxon>Araneomorphae</taxon>
        <taxon>Entelegynae</taxon>
        <taxon>Eresoidea</taxon>
        <taxon>Eresidae</taxon>
        <taxon>Stegodyphus</taxon>
    </lineage>
</organism>
<evidence type="ECO:0000256" key="3">
    <source>
        <dbReference type="ARBA" id="ARBA00022525"/>
    </source>
</evidence>
<keyword evidence="5" id="KW-0325">Glycoprotein</keyword>
<dbReference type="Pfam" id="PF03227">
    <property type="entry name" value="GILT"/>
    <property type="match status" value="1"/>
</dbReference>
<protein>
    <submittedName>
        <fullName evidence="7">Gamma-interferon-inducible lysosomal thiol reductase</fullName>
    </submittedName>
</protein>
<feature type="non-terminal residue" evidence="7">
    <location>
        <position position="263"/>
    </location>
</feature>
<evidence type="ECO:0000256" key="4">
    <source>
        <dbReference type="ARBA" id="ARBA00022729"/>
    </source>
</evidence>
<evidence type="ECO:0000313" key="8">
    <source>
        <dbReference type="Proteomes" id="UP000054359"/>
    </source>
</evidence>
<dbReference type="EMBL" id="KK112951">
    <property type="protein sequence ID" value="KFM58934.1"/>
    <property type="molecule type" value="Genomic_DNA"/>
</dbReference>
<keyword evidence="3" id="KW-0964">Secreted</keyword>
<dbReference type="OrthoDB" id="958254at2759"/>
<dbReference type="AlphaFoldDB" id="A0A087T1E5"/>
<keyword evidence="8" id="KW-1185">Reference proteome</keyword>
<gene>
    <name evidence="7" type="ORF">X975_22170</name>
</gene>
<accession>A0A087T1E5</accession>
<evidence type="ECO:0000256" key="2">
    <source>
        <dbReference type="ARBA" id="ARBA00005679"/>
    </source>
</evidence>
<dbReference type="Proteomes" id="UP000054359">
    <property type="component" value="Unassembled WGS sequence"/>
</dbReference>
<proteinExistence type="inferred from homology"/>
<name>A0A087T1E5_STEMI</name>
<evidence type="ECO:0000256" key="5">
    <source>
        <dbReference type="ARBA" id="ARBA00023180"/>
    </source>
</evidence>
<comment type="similarity">
    <text evidence="2">Belongs to the GILT family.</text>
</comment>
<evidence type="ECO:0000256" key="1">
    <source>
        <dbReference type="ARBA" id="ARBA00004613"/>
    </source>
</evidence>
<evidence type="ECO:0000256" key="6">
    <source>
        <dbReference type="SAM" id="SignalP"/>
    </source>
</evidence>
<dbReference type="PANTHER" id="PTHR13234:SF8">
    <property type="entry name" value="GAMMA-INTERFERON-INDUCIBLE LYSOSOMAL THIOL REDUCTASE"/>
    <property type="match status" value="1"/>
</dbReference>
<comment type="subcellular location">
    <subcellularLocation>
        <location evidence="1">Secreted</location>
    </subcellularLocation>
</comment>
<feature type="chain" id="PRO_5001829222" evidence="6">
    <location>
        <begin position="22"/>
        <end position="263"/>
    </location>
</feature>